<accession>A0A1Q2MHA2</accession>
<proteinExistence type="predicted"/>
<evidence type="ECO:0000313" key="3">
    <source>
        <dbReference type="EMBL" id="AQQ72070.1"/>
    </source>
</evidence>
<dbReference type="Proteomes" id="UP000188181">
    <property type="component" value="Chromosome"/>
</dbReference>
<protein>
    <submittedName>
        <fullName evidence="3">Stage IV sporulation protein B</fullName>
    </submittedName>
</protein>
<dbReference type="PROSITE" id="PS51494">
    <property type="entry name" value="SPOIVB"/>
    <property type="match status" value="1"/>
</dbReference>
<evidence type="ECO:0000313" key="4">
    <source>
        <dbReference type="Proteomes" id="UP000188181"/>
    </source>
</evidence>
<keyword evidence="1" id="KW-0732">Signal</keyword>
<dbReference type="STRING" id="1851148.SMSP2_02450"/>
<feature type="chain" id="PRO_5013021259" evidence="1">
    <location>
        <begin position="27"/>
        <end position="609"/>
    </location>
</feature>
<dbReference type="KEGG" id="pbas:SMSP2_02450"/>
<keyword evidence="4" id="KW-1185">Reference proteome</keyword>
<feature type="domain" description="Peptidase S55" evidence="2">
    <location>
        <begin position="1"/>
        <end position="149"/>
    </location>
</feature>
<dbReference type="Pfam" id="PF05580">
    <property type="entry name" value="Peptidase_S55"/>
    <property type="match status" value="1"/>
</dbReference>
<sequence length="609" mass="66931" precursor="true">MIRNGKFRILAAVLLALPAISGVRGADDFELDRSKYISLDEIKPGMDAYALSVYAGTKIEKFSLKVLSVARDNKPGKDAIFVVGTDERFIHTGAVQGCSGSPVYIDGRMAGALAFGWPNTIDPLYGVTPIEEMLRIGYEFDENYQDQSPDKSSSFSIDYSKPLNLTELRKSIDNAATPDKRELYSMKPLKTPLVTSLPSGSCDFLSKFSESIGMNVITGVTAKSAEDYTLTPNFEPGSIVAVPLVEGDIRMSAIGTITEVDGDKVYAFGHAFEGMGEVNLPMSTGYVHMVVASHVSSFKYGAAGQIIGSLRADESTGIYGVIGEEAPMIPLKITIDRFNDQRTREYNCQVAVDKYYTPMLSGSASAGALMSRGELPNEHTISSKVRIGIEGREDLVIEKTTSQRGISDAAYSIIEPIMLLMNNPYERPDITGIEVYMNMSNEDTTAAIADVIIRDVRLTPGDTVRADVIIKSPLAQTISRPLEFELPEDIEPGAYTLTVAGGPQYRNMMAQYNSHRYMPINLDSALRSIRELESMDNYKMYCVLALQTSGISIENSELPKLPYSKIVPLSTGKRSTAVQALRHYITKEYDSPKIVSNRVGFRIQVKDKW</sequence>
<organism evidence="3 4">
    <name type="scientific">Limihaloglobus sulfuriphilus</name>
    <dbReference type="NCBI Taxonomy" id="1851148"/>
    <lineage>
        <taxon>Bacteria</taxon>
        <taxon>Pseudomonadati</taxon>
        <taxon>Planctomycetota</taxon>
        <taxon>Phycisphaerae</taxon>
        <taxon>Sedimentisphaerales</taxon>
        <taxon>Sedimentisphaeraceae</taxon>
        <taxon>Limihaloglobus</taxon>
    </lineage>
</organism>
<dbReference type="OrthoDB" id="9765242at2"/>
<gene>
    <name evidence="3" type="ORF">SMSP2_02450</name>
</gene>
<dbReference type="RefSeq" id="WP_146684300.1">
    <property type="nucleotide sequence ID" value="NZ_CP019646.1"/>
</dbReference>
<dbReference type="InterPro" id="IPR008763">
    <property type="entry name" value="Peptidase_S55"/>
</dbReference>
<evidence type="ECO:0000256" key="1">
    <source>
        <dbReference type="SAM" id="SignalP"/>
    </source>
</evidence>
<feature type="signal peptide" evidence="1">
    <location>
        <begin position="1"/>
        <end position="26"/>
    </location>
</feature>
<dbReference type="EMBL" id="CP019646">
    <property type="protein sequence ID" value="AQQ72070.1"/>
    <property type="molecule type" value="Genomic_DNA"/>
</dbReference>
<reference evidence="4" key="1">
    <citation type="submission" date="2017-02" db="EMBL/GenBank/DDBJ databases">
        <title>Comparative genomics and description of representatives of a novel lineage of planctomycetes thriving in anoxic sediments.</title>
        <authorList>
            <person name="Spring S."/>
            <person name="Bunk B."/>
            <person name="Sproer C."/>
        </authorList>
    </citation>
    <scope>NUCLEOTIDE SEQUENCE [LARGE SCALE GENOMIC DNA]</scope>
    <source>
        <strain evidence="4">SM-Chi-D1</strain>
    </source>
</reference>
<evidence type="ECO:0000259" key="2">
    <source>
        <dbReference type="PROSITE" id="PS51494"/>
    </source>
</evidence>
<dbReference type="AlphaFoldDB" id="A0A1Q2MHA2"/>
<name>A0A1Q2MHA2_9BACT</name>